<comment type="caution">
    <text evidence="2">The sequence shown here is derived from an EMBL/GenBank/DDBJ whole genome shotgun (WGS) entry which is preliminary data.</text>
</comment>
<keyword evidence="3" id="KW-1185">Reference proteome</keyword>
<organism evidence="2 3">
    <name type="scientific">Stephania yunnanensis</name>
    <dbReference type="NCBI Taxonomy" id="152371"/>
    <lineage>
        <taxon>Eukaryota</taxon>
        <taxon>Viridiplantae</taxon>
        <taxon>Streptophyta</taxon>
        <taxon>Embryophyta</taxon>
        <taxon>Tracheophyta</taxon>
        <taxon>Spermatophyta</taxon>
        <taxon>Magnoliopsida</taxon>
        <taxon>Ranunculales</taxon>
        <taxon>Menispermaceae</taxon>
        <taxon>Menispermoideae</taxon>
        <taxon>Cissampelideae</taxon>
        <taxon>Stephania</taxon>
    </lineage>
</organism>
<dbReference type="Proteomes" id="UP001420932">
    <property type="component" value="Unassembled WGS sequence"/>
</dbReference>
<reference evidence="2 3" key="1">
    <citation type="submission" date="2024-01" db="EMBL/GenBank/DDBJ databases">
        <title>Genome assemblies of Stephania.</title>
        <authorList>
            <person name="Yang L."/>
        </authorList>
    </citation>
    <scope>NUCLEOTIDE SEQUENCE [LARGE SCALE GENOMIC DNA]</scope>
    <source>
        <strain evidence="2">YNDBR</strain>
        <tissue evidence="2">Leaf</tissue>
    </source>
</reference>
<dbReference type="AlphaFoldDB" id="A0AAP0KGY6"/>
<proteinExistence type="predicted"/>
<protein>
    <submittedName>
        <fullName evidence="2">Uncharacterized protein</fullName>
    </submittedName>
</protein>
<dbReference type="EMBL" id="JBBNAF010000004">
    <property type="protein sequence ID" value="KAK9151112.1"/>
    <property type="molecule type" value="Genomic_DNA"/>
</dbReference>
<keyword evidence="1" id="KW-0812">Transmembrane</keyword>
<accession>A0AAP0KGY6</accession>
<evidence type="ECO:0000313" key="3">
    <source>
        <dbReference type="Proteomes" id="UP001420932"/>
    </source>
</evidence>
<keyword evidence="1" id="KW-0472">Membrane</keyword>
<sequence length="55" mass="6584">MRGYIYFSSWRRRFWDSISRAELSSSLFYFLFFFVLCVLGWDANTSSLGKIAREV</sequence>
<evidence type="ECO:0000313" key="2">
    <source>
        <dbReference type="EMBL" id="KAK9151112.1"/>
    </source>
</evidence>
<evidence type="ECO:0000256" key="1">
    <source>
        <dbReference type="SAM" id="Phobius"/>
    </source>
</evidence>
<gene>
    <name evidence="2" type="ORF">Syun_009421</name>
</gene>
<feature type="transmembrane region" description="Helical" evidence="1">
    <location>
        <begin position="21"/>
        <end position="41"/>
    </location>
</feature>
<name>A0AAP0KGY6_9MAGN</name>
<keyword evidence="1" id="KW-1133">Transmembrane helix</keyword>